<gene>
    <name evidence="1" type="ORF">B3C1_00295</name>
</gene>
<dbReference type="Proteomes" id="UP000006755">
    <property type="component" value="Unassembled WGS sequence"/>
</dbReference>
<dbReference type="EMBL" id="AMRI01000001">
    <property type="protein sequence ID" value="EKE77853.1"/>
    <property type="molecule type" value="Genomic_DNA"/>
</dbReference>
<dbReference type="RefSeq" id="WP_008482124.1">
    <property type="nucleotide sequence ID" value="NZ_AMRI01000001.1"/>
</dbReference>
<dbReference type="OrthoDB" id="5892138at2"/>
<comment type="caution">
    <text evidence="1">The sequence shown here is derived from an EMBL/GenBank/DDBJ whole genome shotgun (WGS) entry which is preliminary data.</text>
</comment>
<dbReference type="STRING" id="745411.B3C1_00295"/>
<protein>
    <recommendedName>
        <fullName evidence="3">DUF3581 domain-containing protein</fullName>
    </recommendedName>
</protein>
<evidence type="ECO:0000313" key="1">
    <source>
        <dbReference type="EMBL" id="EKE77853.1"/>
    </source>
</evidence>
<name>K2JR72_9GAMM</name>
<evidence type="ECO:0008006" key="3">
    <source>
        <dbReference type="Google" id="ProtNLM"/>
    </source>
</evidence>
<dbReference type="AlphaFoldDB" id="K2JR72"/>
<dbReference type="Pfam" id="PF12119">
    <property type="entry name" value="DUF3581"/>
    <property type="match status" value="1"/>
</dbReference>
<accession>K2JR72</accession>
<reference evidence="1 2" key="1">
    <citation type="journal article" date="2012" name="J. Bacteriol.">
        <title>Genome Sequence of Gallaecimonas xiamenensis Type Strain 3-C-1.</title>
        <authorList>
            <person name="Lai Q."/>
            <person name="Wang L."/>
            <person name="Wang W."/>
            <person name="Shao Z."/>
        </authorList>
    </citation>
    <scope>NUCLEOTIDE SEQUENCE [LARGE SCALE GENOMIC DNA]</scope>
    <source>
        <strain evidence="1 2">3-C-1</strain>
    </source>
</reference>
<keyword evidence="2" id="KW-1185">Reference proteome</keyword>
<organism evidence="1 2">
    <name type="scientific">Gallaecimonas xiamenensis 3-C-1</name>
    <dbReference type="NCBI Taxonomy" id="745411"/>
    <lineage>
        <taxon>Bacteria</taxon>
        <taxon>Pseudomonadati</taxon>
        <taxon>Pseudomonadota</taxon>
        <taxon>Gammaproteobacteria</taxon>
        <taxon>Enterobacterales</taxon>
        <taxon>Gallaecimonadaceae</taxon>
        <taxon>Gallaecimonas</taxon>
    </lineage>
</organism>
<dbReference type="eggNOG" id="ENOG502ZWH8">
    <property type="taxonomic scope" value="Bacteria"/>
</dbReference>
<evidence type="ECO:0000313" key="2">
    <source>
        <dbReference type="Proteomes" id="UP000006755"/>
    </source>
</evidence>
<sequence length="234" mass="26131">MFLKDYHQDKPDGFAFSRAQASRFAKGVAADFNPIHDEDAKRFCVPGDLLFAMLVSRIGLHQRMCCTFSGMVGSDLTLHLESQDGHGRILDAAGKEYLDMAYAGDKNHDMALIEHLVRRYVHFSGQNFPPILVPLMKEKAVMVNPARPLVMYQSMTVDLKTVDLKAPDIVFSGASLDVDGKRGTAHLRFDFVEEGKVVGCGEKIMLLSGLVPYDQTEMDKMVAFYFERKNAFAA</sequence>
<proteinExistence type="predicted"/>
<dbReference type="InterPro" id="IPR021974">
    <property type="entry name" value="DUF3581"/>
</dbReference>
<dbReference type="PATRIC" id="fig|745411.4.peg.48"/>